<dbReference type="Proteomes" id="UP000245626">
    <property type="component" value="Unassembled WGS sequence"/>
</dbReference>
<accession>A0ACD0NMA3</accession>
<sequence length="355" mass="40885">MPPRAARTPKVSAESRALWQAQFNRWFREEDTNNIGTVLQELRLDCFQFPPHLPRSGTTLPSAYLALWQSFVNQAYGVERRFKCKGCRRACLGFPGDGAAYFFRTERLGDVPYWLKYHPQCFQCVDNEKYGCCHTTHVPQVGECSFQYQHCQWSLPNGVAMTEEIRNQLPDVRSPNTFPQDRAIEGYLLEDVVNHWRTTREEEEDLLQEHLVREYRAAPDETSADAIARRFFTYQRLDHFRTGVENLVVELQMGIRAALITGQAFDNQHAVFVRRMQGLLQRMGTFHLDDVATGSLHSPRRQSRFERRGPLGANFGFCMFGFLRWSRAQAAVYISLSRSCSAQTWQPLRGSGGQG</sequence>
<evidence type="ECO:0000313" key="1">
    <source>
        <dbReference type="EMBL" id="PWN46960.1"/>
    </source>
</evidence>
<gene>
    <name evidence="1" type="ORF">IE53DRAFT_371862</name>
</gene>
<dbReference type="EMBL" id="KZ820610">
    <property type="protein sequence ID" value="PWN46960.1"/>
    <property type="molecule type" value="Genomic_DNA"/>
</dbReference>
<protein>
    <submittedName>
        <fullName evidence="1">Uncharacterized protein</fullName>
    </submittedName>
</protein>
<keyword evidence="2" id="KW-1185">Reference proteome</keyword>
<evidence type="ECO:0000313" key="2">
    <source>
        <dbReference type="Proteomes" id="UP000245626"/>
    </source>
</evidence>
<reference evidence="1 2" key="1">
    <citation type="journal article" date="2018" name="Mol. Biol. Evol.">
        <title>Broad Genomic Sampling Reveals a Smut Pathogenic Ancestry of the Fungal Clade Ustilaginomycotina.</title>
        <authorList>
            <person name="Kijpornyongpan T."/>
            <person name="Mondo S.J."/>
            <person name="Barry K."/>
            <person name="Sandor L."/>
            <person name="Lee J."/>
            <person name="Lipzen A."/>
            <person name="Pangilinan J."/>
            <person name="LaButti K."/>
            <person name="Hainaut M."/>
            <person name="Henrissat B."/>
            <person name="Grigoriev I.V."/>
            <person name="Spatafora J.W."/>
            <person name="Aime M.C."/>
        </authorList>
    </citation>
    <scope>NUCLEOTIDE SEQUENCE [LARGE SCALE GENOMIC DNA]</scope>
    <source>
        <strain evidence="1 2">SA 807</strain>
    </source>
</reference>
<organism evidence="1 2">
    <name type="scientific">Violaceomyces palustris</name>
    <dbReference type="NCBI Taxonomy" id="1673888"/>
    <lineage>
        <taxon>Eukaryota</taxon>
        <taxon>Fungi</taxon>
        <taxon>Dikarya</taxon>
        <taxon>Basidiomycota</taxon>
        <taxon>Ustilaginomycotina</taxon>
        <taxon>Ustilaginomycetes</taxon>
        <taxon>Violaceomycetales</taxon>
        <taxon>Violaceomycetaceae</taxon>
        <taxon>Violaceomyces</taxon>
    </lineage>
</organism>
<name>A0ACD0NMA3_9BASI</name>
<proteinExistence type="predicted"/>